<keyword evidence="4 6" id="KW-1133">Transmembrane helix</keyword>
<sequence>MSSQAAAAGRSAGDISPPPPGAWRGYLAVAAAVAIWASWIVITRVQVASIPPSDVALLRFVVPALVLAPVWLKRGLVPRGQPLGALAVMAVGWGGPFVMLISKGLETVPASLFGPMVPATLPLLVAIFDRVMNGVPVRGMRLLGLVLIATSIALIVGPAFARADAGFLAGAPYLVCAACGWTAFTLAYRSTTLTGLEATAYVSLYSTPLLIVVALVSGSALPEATLEEWVFYVTFQGLLAGVISVAAFGYAVRALGVAKTSAWTSLVPMGAAIGGWAWLGEHPGPLGWAAVCAACLGVAAVNGAFQALTARRA</sequence>
<dbReference type="EMBL" id="FOQH01000011">
    <property type="protein sequence ID" value="SFI96578.1"/>
    <property type="molecule type" value="Genomic_DNA"/>
</dbReference>
<evidence type="ECO:0000256" key="3">
    <source>
        <dbReference type="ARBA" id="ARBA00022692"/>
    </source>
</evidence>
<name>A0A1I3MHU4_9RHOB</name>
<dbReference type="Proteomes" id="UP000199377">
    <property type="component" value="Unassembled WGS sequence"/>
</dbReference>
<accession>A0A1I3MHU4</accession>
<feature type="transmembrane region" description="Helical" evidence="6">
    <location>
        <begin position="229"/>
        <end position="250"/>
    </location>
</feature>
<evidence type="ECO:0000256" key="1">
    <source>
        <dbReference type="ARBA" id="ARBA00004141"/>
    </source>
</evidence>
<dbReference type="GO" id="GO:0016020">
    <property type="term" value="C:membrane"/>
    <property type="evidence" value="ECO:0007669"/>
    <property type="project" value="UniProtKB-SubCell"/>
</dbReference>
<feature type="transmembrane region" description="Helical" evidence="6">
    <location>
        <begin position="84"/>
        <end position="102"/>
    </location>
</feature>
<dbReference type="STRING" id="1114924.SAMN05216258_111114"/>
<feature type="transmembrane region" description="Helical" evidence="6">
    <location>
        <begin position="108"/>
        <end position="128"/>
    </location>
</feature>
<evidence type="ECO:0000256" key="6">
    <source>
        <dbReference type="SAM" id="Phobius"/>
    </source>
</evidence>
<keyword evidence="5 6" id="KW-0472">Membrane</keyword>
<evidence type="ECO:0000313" key="9">
    <source>
        <dbReference type="Proteomes" id="UP000199377"/>
    </source>
</evidence>
<organism evidence="8 9">
    <name type="scientific">Albimonas pacifica</name>
    <dbReference type="NCBI Taxonomy" id="1114924"/>
    <lineage>
        <taxon>Bacteria</taxon>
        <taxon>Pseudomonadati</taxon>
        <taxon>Pseudomonadota</taxon>
        <taxon>Alphaproteobacteria</taxon>
        <taxon>Rhodobacterales</taxon>
        <taxon>Paracoccaceae</taxon>
        <taxon>Albimonas</taxon>
    </lineage>
</organism>
<evidence type="ECO:0000256" key="4">
    <source>
        <dbReference type="ARBA" id="ARBA00022989"/>
    </source>
</evidence>
<feature type="transmembrane region" description="Helical" evidence="6">
    <location>
        <begin position="21"/>
        <end position="42"/>
    </location>
</feature>
<feature type="transmembrane region" description="Helical" evidence="6">
    <location>
        <begin position="200"/>
        <end position="217"/>
    </location>
</feature>
<feature type="domain" description="EamA" evidence="7">
    <location>
        <begin position="170"/>
        <end position="302"/>
    </location>
</feature>
<protein>
    <submittedName>
        <fullName evidence="8">Threonine/homoserine efflux transporter RhtA</fullName>
    </submittedName>
</protein>
<dbReference type="PANTHER" id="PTHR32322">
    <property type="entry name" value="INNER MEMBRANE TRANSPORTER"/>
    <property type="match status" value="1"/>
</dbReference>
<evidence type="ECO:0000256" key="2">
    <source>
        <dbReference type="ARBA" id="ARBA00007362"/>
    </source>
</evidence>
<dbReference type="InterPro" id="IPR050638">
    <property type="entry name" value="AA-Vitamin_Transporters"/>
</dbReference>
<evidence type="ECO:0000313" key="8">
    <source>
        <dbReference type="EMBL" id="SFI96578.1"/>
    </source>
</evidence>
<evidence type="ECO:0000256" key="5">
    <source>
        <dbReference type="ARBA" id="ARBA00023136"/>
    </source>
</evidence>
<dbReference type="AlphaFoldDB" id="A0A1I3MHU4"/>
<comment type="similarity">
    <text evidence="2">Belongs to the EamA transporter family.</text>
</comment>
<reference evidence="8 9" key="1">
    <citation type="submission" date="2016-10" db="EMBL/GenBank/DDBJ databases">
        <authorList>
            <person name="de Groot N.N."/>
        </authorList>
    </citation>
    <scope>NUCLEOTIDE SEQUENCE [LARGE SCALE GENOMIC DNA]</scope>
    <source>
        <strain evidence="8 9">CGMCC 1.11030</strain>
    </source>
</reference>
<feature type="domain" description="EamA" evidence="7">
    <location>
        <begin position="24"/>
        <end position="156"/>
    </location>
</feature>
<dbReference type="Pfam" id="PF00892">
    <property type="entry name" value="EamA"/>
    <property type="match status" value="2"/>
</dbReference>
<feature type="transmembrane region" description="Helical" evidence="6">
    <location>
        <begin position="285"/>
        <end position="305"/>
    </location>
</feature>
<dbReference type="InterPro" id="IPR037185">
    <property type="entry name" value="EmrE-like"/>
</dbReference>
<dbReference type="InterPro" id="IPR000620">
    <property type="entry name" value="EamA_dom"/>
</dbReference>
<feature type="transmembrane region" description="Helical" evidence="6">
    <location>
        <begin position="167"/>
        <end position="188"/>
    </location>
</feature>
<feature type="transmembrane region" description="Helical" evidence="6">
    <location>
        <begin position="54"/>
        <end position="72"/>
    </location>
</feature>
<proteinExistence type="inferred from homology"/>
<gene>
    <name evidence="8" type="ORF">SAMN05216258_111114</name>
</gene>
<feature type="transmembrane region" description="Helical" evidence="6">
    <location>
        <begin position="140"/>
        <end position="161"/>
    </location>
</feature>
<dbReference type="RefSeq" id="WP_092864087.1">
    <property type="nucleotide sequence ID" value="NZ_FOQH01000011.1"/>
</dbReference>
<dbReference type="SUPFAM" id="SSF103481">
    <property type="entry name" value="Multidrug resistance efflux transporter EmrE"/>
    <property type="match status" value="2"/>
</dbReference>
<keyword evidence="3 6" id="KW-0812">Transmembrane</keyword>
<dbReference type="OrthoDB" id="7743310at2"/>
<keyword evidence="9" id="KW-1185">Reference proteome</keyword>
<evidence type="ECO:0000259" key="7">
    <source>
        <dbReference type="Pfam" id="PF00892"/>
    </source>
</evidence>
<dbReference type="PANTHER" id="PTHR32322:SF2">
    <property type="entry name" value="EAMA DOMAIN-CONTAINING PROTEIN"/>
    <property type="match status" value="1"/>
</dbReference>
<comment type="subcellular location">
    <subcellularLocation>
        <location evidence="1">Membrane</location>
        <topology evidence="1">Multi-pass membrane protein</topology>
    </subcellularLocation>
</comment>